<accession>A0A917JBK2</accession>
<name>A0A917JBK2_9SPHI</name>
<keyword evidence="1" id="KW-0732">Signal</keyword>
<organism evidence="2 3">
    <name type="scientific">Mucilaginibacter galii</name>
    <dbReference type="NCBI Taxonomy" id="2005073"/>
    <lineage>
        <taxon>Bacteria</taxon>
        <taxon>Pseudomonadati</taxon>
        <taxon>Bacteroidota</taxon>
        <taxon>Sphingobacteriia</taxon>
        <taxon>Sphingobacteriales</taxon>
        <taxon>Sphingobacteriaceae</taxon>
        <taxon>Mucilaginibacter</taxon>
    </lineage>
</organism>
<evidence type="ECO:0000313" key="3">
    <source>
        <dbReference type="Proteomes" id="UP000662074"/>
    </source>
</evidence>
<reference evidence="2" key="2">
    <citation type="submission" date="2020-09" db="EMBL/GenBank/DDBJ databases">
        <authorList>
            <person name="Sun Q."/>
            <person name="Sedlacek I."/>
        </authorList>
    </citation>
    <scope>NUCLEOTIDE SEQUENCE</scope>
    <source>
        <strain evidence="2">CCM 8711</strain>
    </source>
</reference>
<dbReference type="Pfam" id="PF14903">
    <property type="entry name" value="WG_beta_rep"/>
    <property type="match status" value="1"/>
</dbReference>
<gene>
    <name evidence="2" type="ORF">GCM10011425_34130</name>
</gene>
<feature type="signal peptide" evidence="1">
    <location>
        <begin position="1"/>
        <end position="19"/>
    </location>
</feature>
<feature type="chain" id="PRO_5036919440" description="WG repeat-containing protein" evidence="1">
    <location>
        <begin position="20"/>
        <end position="369"/>
    </location>
</feature>
<protein>
    <recommendedName>
        <fullName evidence="4">WG repeat-containing protein</fullName>
    </recommendedName>
</protein>
<dbReference type="InterPro" id="IPR032774">
    <property type="entry name" value="WG_beta_rep"/>
</dbReference>
<sequence>MKKLLLFLVVCLLYTKVNAQQNLWYSYYDKKTELTGYKDAQGKIKIPAKFSLFTHTGVFRNIVPVNEQASNNKFINYYLLKNGKKVGKDTLYVWDFTTDCESEEKIRFYDKKTDKVGFFNKNGKVVIPAVYNSAQPFYNGLALTIRNGKRMCYENKPYDAANPCEHWFWNGTTAIINSKNQILVDNLQDDVIWHMNFYSLKVGSQPLDTAIYVNLKGVNGQYYSFIDYDKEFKHWFYKSYLPQLNAGSLQANTFSKVMVDERHKKSGDKPIALATFTKRYSALVLKKLQAIKQGKRSAYISHEDLYALSYDNAVFKPYYTDCGMPNKERYPVYSVLTETLNKNKTLNSQESFIFLRTAKGYKLIGMTVN</sequence>
<keyword evidence="3" id="KW-1185">Reference proteome</keyword>
<evidence type="ECO:0000313" key="2">
    <source>
        <dbReference type="EMBL" id="GGI52201.1"/>
    </source>
</evidence>
<reference evidence="2" key="1">
    <citation type="journal article" date="2014" name="Int. J. Syst. Evol. Microbiol.">
        <title>Complete genome sequence of Corynebacterium casei LMG S-19264T (=DSM 44701T), isolated from a smear-ripened cheese.</title>
        <authorList>
            <consortium name="US DOE Joint Genome Institute (JGI-PGF)"/>
            <person name="Walter F."/>
            <person name="Albersmeier A."/>
            <person name="Kalinowski J."/>
            <person name="Ruckert C."/>
        </authorList>
    </citation>
    <scope>NUCLEOTIDE SEQUENCE</scope>
    <source>
        <strain evidence="2">CCM 8711</strain>
    </source>
</reference>
<comment type="caution">
    <text evidence="2">The sequence shown here is derived from an EMBL/GenBank/DDBJ whole genome shotgun (WGS) entry which is preliminary data.</text>
</comment>
<dbReference type="AlphaFoldDB" id="A0A917JBK2"/>
<dbReference type="EMBL" id="BMDO01000011">
    <property type="protein sequence ID" value="GGI52201.1"/>
    <property type="molecule type" value="Genomic_DNA"/>
</dbReference>
<evidence type="ECO:0008006" key="4">
    <source>
        <dbReference type="Google" id="ProtNLM"/>
    </source>
</evidence>
<dbReference type="RefSeq" id="WP_188418317.1">
    <property type="nucleotide sequence ID" value="NZ_BMDO01000011.1"/>
</dbReference>
<dbReference type="Proteomes" id="UP000662074">
    <property type="component" value="Unassembled WGS sequence"/>
</dbReference>
<evidence type="ECO:0000256" key="1">
    <source>
        <dbReference type="SAM" id="SignalP"/>
    </source>
</evidence>
<proteinExistence type="predicted"/>